<dbReference type="CDD" id="cd02440">
    <property type="entry name" value="AdoMet_MTases"/>
    <property type="match status" value="1"/>
</dbReference>
<reference evidence="1" key="1">
    <citation type="submission" date="2022-09" db="EMBL/GenBank/DDBJ databases">
        <authorList>
            <person name="Yuan C."/>
            <person name="Ke Z."/>
        </authorList>
    </citation>
    <scope>NUCLEOTIDE SEQUENCE</scope>
    <source>
        <strain evidence="1">LB-8</strain>
    </source>
</reference>
<organism evidence="1 2">
    <name type="scientific">Paraflavisolibacter caeni</name>
    <dbReference type="NCBI Taxonomy" id="2982496"/>
    <lineage>
        <taxon>Bacteria</taxon>
        <taxon>Pseudomonadati</taxon>
        <taxon>Bacteroidota</taxon>
        <taxon>Chitinophagia</taxon>
        <taxon>Chitinophagales</taxon>
        <taxon>Chitinophagaceae</taxon>
        <taxon>Paraflavisolibacter</taxon>
    </lineage>
</organism>
<comment type="caution">
    <text evidence="1">The sequence shown here is derived from an EMBL/GenBank/DDBJ whole genome shotgun (WGS) entry which is preliminary data.</text>
</comment>
<gene>
    <name evidence="1" type="ORF">OCK74_12610</name>
</gene>
<keyword evidence="2" id="KW-1185">Reference proteome</keyword>
<accession>A0A9X3B8M8</accession>
<dbReference type="InterPro" id="IPR050508">
    <property type="entry name" value="Methyltransf_Superfamily"/>
</dbReference>
<keyword evidence="1" id="KW-0808">Transferase</keyword>
<proteinExistence type="predicted"/>
<protein>
    <submittedName>
        <fullName evidence="1">Class I SAM-dependent methyltransferase</fullName>
        <ecNumber evidence="1">2.1.1.-</ecNumber>
    </submittedName>
</protein>
<evidence type="ECO:0000313" key="1">
    <source>
        <dbReference type="EMBL" id="MCU7549966.1"/>
    </source>
</evidence>
<dbReference type="GO" id="GO:0032259">
    <property type="term" value="P:methylation"/>
    <property type="evidence" value="ECO:0007669"/>
    <property type="project" value="UniProtKB-KW"/>
</dbReference>
<sequence>MEAVKEVDPSKEELRQAWGQIAEGYDQFVTDTEIWLANEALKRVGLQADHAFLDVAAGCGGLSLPAARLGAKVLATDWSPEMIRLFERRVREEGLSNAKGQVMDGHQLELENNLFDVTGSQFGVMLFPDLLKALKEMVRVTKPGGRILLIAYGSPEKIDFLNCFIKAVHSVSPHFEGLPTDPPPLEFQVADPAVLYQRLADAGLKDIQVETVTEKLEFSSGQQLWDWTLNGNPIVGHVLAELNVTNEQTETIKEKLEQMIRERAGANGTAILTDPVNIGFGTKYGHNEP</sequence>
<dbReference type="Pfam" id="PF01209">
    <property type="entry name" value="Ubie_methyltran"/>
    <property type="match status" value="1"/>
</dbReference>
<evidence type="ECO:0000313" key="2">
    <source>
        <dbReference type="Proteomes" id="UP001155483"/>
    </source>
</evidence>
<dbReference type="EMBL" id="JAOTIF010000008">
    <property type="protein sequence ID" value="MCU7549966.1"/>
    <property type="molecule type" value="Genomic_DNA"/>
</dbReference>
<reference evidence="1" key="2">
    <citation type="submission" date="2023-04" db="EMBL/GenBank/DDBJ databases">
        <title>Paracnuella aquatica gen. nov., sp. nov., a member of the family Chitinophagaceae isolated from a hot spring.</title>
        <authorList>
            <person name="Wang C."/>
        </authorList>
    </citation>
    <scope>NUCLEOTIDE SEQUENCE</scope>
    <source>
        <strain evidence="1">LB-8</strain>
    </source>
</reference>
<dbReference type="Proteomes" id="UP001155483">
    <property type="component" value="Unassembled WGS sequence"/>
</dbReference>
<dbReference type="AlphaFoldDB" id="A0A9X3B8M8"/>
<dbReference type="SUPFAM" id="SSF53335">
    <property type="entry name" value="S-adenosyl-L-methionine-dependent methyltransferases"/>
    <property type="match status" value="1"/>
</dbReference>
<dbReference type="PANTHER" id="PTHR42912">
    <property type="entry name" value="METHYLTRANSFERASE"/>
    <property type="match status" value="1"/>
</dbReference>
<dbReference type="InterPro" id="IPR029063">
    <property type="entry name" value="SAM-dependent_MTases_sf"/>
</dbReference>
<name>A0A9X3B8M8_9BACT</name>
<dbReference type="Gene3D" id="3.40.50.150">
    <property type="entry name" value="Vaccinia Virus protein VP39"/>
    <property type="match status" value="1"/>
</dbReference>
<dbReference type="PANTHER" id="PTHR42912:SF80">
    <property type="entry name" value="METHYLTRANSFERASE DOMAIN-CONTAINING PROTEIN"/>
    <property type="match status" value="1"/>
</dbReference>
<dbReference type="GO" id="GO:0008168">
    <property type="term" value="F:methyltransferase activity"/>
    <property type="evidence" value="ECO:0007669"/>
    <property type="project" value="UniProtKB-KW"/>
</dbReference>
<dbReference type="EC" id="2.1.1.-" evidence="1"/>
<dbReference type="RefSeq" id="WP_279297405.1">
    <property type="nucleotide sequence ID" value="NZ_JAOTIF010000008.1"/>
</dbReference>
<keyword evidence="1" id="KW-0489">Methyltransferase</keyword>